<gene>
    <name evidence="1" type="ORF">ACFP1K_01025</name>
</gene>
<proteinExistence type="predicted"/>
<accession>A0ABW1N875</accession>
<sequence length="292" mass="31302">MKGLVSRPCGSWKLTLRNGKTVTLGDATVFPRLPNGKVDKGSNAPLAISGDGSRVVYFRKSDRKLVWKNVAGGSSRAFPGKAAKVPKGLGMGDLSIKLSREGDRVAIDYGDADGSLPSLLVDLRGGGMAQLPGFDTVQGFSPDGTHVLTTNFTEDNTTGFTVYDTEGNPGEDRVVPQVASNNSPIALADDQVTVGLVITPLTGVGKPRLRQYDLSTDAISPALELNLPAGEMPYRLYWDENGKLVVWGVRGNLSGLADRATARRVDPSTGELTKIDSFRMKPDVWTWWLPGE</sequence>
<dbReference type="Gene3D" id="2.120.10.30">
    <property type="entry name" value="TolB, C-terminal domain"/>
    <property type="match status" value="1"/>
</dbReference>
<organism evidence="1 2">
    <name type="scientific">Sphaerisporangium aureirubrum</name>
    <dbReference type="NCBI Taxonomy" id="1544736"/>
    <lineage>
        <taxon>Bacteria</taxon>
        <taxon>Bacillati</taxon>
        <taxon>Actinomycetota</taxon>
        <taxon>Actinomycetes</taxon>
        <taxon>Streptosporangiales</taxon>
        <taxon>Streptosporangiaceae</taxon>
        <taxon>Sphaerisporangium</taxon>
    </lineage>
</organism>
<evidence type="ECO:0000313" key="1">
    <source>
        <dbReference type="EMBL" id="MFC6079726.1"/>
    </source>
</evidence>
<protein>
    <recommendedName>
        <fullName evidence="3">WD40 repeat domain-containing protein</fullName>
    </recommendedName>
</protein>
<dbReference type="Proteomes" id="UP001596137">
    <property type="component" value="Unassembled WGS sequence"/>
</dbReference>
<dbReference type="InterPro" id="IPR011042">
    <property type="entry name" value="6-blade_b-propeller_TolB-like"/>
</dbReference>
<reference evidence="2" key="1">
    <citation type="journal article" date="2019" name="Int. J. Syst. Evol. Microbiol.">
        <title>The Global Catalogue of Microorganisms (GCM) 10K type strain sequencing project: providing services to taxonomists for standard genome sequencing and annotation.</title>
        <authorList>
            <consortium name="The Broad Institute Genomics Platform"/>
            <consortium name="The Broad Institute Genome Sequencing Center for Infectious Disease"/>
            <person name="Wu L."/>
            <person name="Ma J."/>
        </authorList>
    </citation>
    <scope>NUCLEOTIDE SEQUENCE [LARGE SCALE GENOMIC DNA]</scope>
    <source>
        <strain evidence="2">JCM 30346</strain>
    </source>
</reference>
<dbReference type="EMBL" id="JBHSRF010000001">
    <property type="protein sequence ID" value="MFC6079726.1"/>
    <property type="molecule type" value="Genomic_DNA"/>
</dbReference>
<evidence type="ECO:0008006" key="3">
    <source>
        <dbReference type="Google" id="ProtNLM"/>
    </source>
</evidence>
<name>A0ABW1N875_9ACTN</name>
<evidence type="ECO:0000313" key="2">
    <source>
        <dbReference type="Proteomes" id="UP001596137"/>
    </source>
</evidence>
<comment type="caution">
    <text evidence="1">The sequence shown here is derived from an EMBL/GenBank/DDBJ whole genome shotgun (WGS) entry which is preliminary data.</text>
</comment>
<keyword evidence="2" id="KW-1185">Reference proteome</keyword>
<dbReference type="SUPFAM" id="SSF69304">
    <property type="entry name" value="Tricorn protease N-terminal domain"/>
    <property type="match status" value="1"/>
</dbReference>
<dbReference type="RefSeq" id="WP_380746058.1">
    <property type="nucleotide sequence ID" value="NZ_JBHSRF010000001.1"/>
</dbReference>